<organism evidence="5 6">
    <name type="scientific">Lacisediminihabitans changchengi</name>
    <dbReference type="NCBI Taxonomy" id="2787634"/>
    <lineage>
        <taxon>Bacteria</taxon>
        <taxon>Bacillati</taxon>
        <taxon>Actinomycetota</taxon>
        <taxon>Actinomycetes</taxon>
        <taxon>Micrococcales</taxon>
        <taxon>Microbacteriaceae</taxon>
        <taxon>Lacisediminihabitans</taxon>
    </lineage>
</organism>
<dbReference type="Proteomes" id="UP000636458">
    <property type="component" value="Unassembled WGS sequence"/>
</dbReference>
<dbReference type="InterPro" id="IPR010982">
    <property type="entry name" value="Lambda_DNA-bd_dom_sf"/>
</dbReference>
<comment type="caution">
    <text evidence="5">The sequence shown here is derived from an EMBL/GenBank/DDBJ whole genome shotgun (WGS) entry which is preliminary data.</text>
</comment>
<evidence type="ECO:0000313" key="6">
    <source>
        <dbReference type="Proteomes" id="UP000636458"/>
    </source>
</evidence>
<dbReference type="RefSeq" id="WP_200557332.1">
    <property type="nucleotide sequence ID" value="NZ_JAEPES010000006.1"/>
</dbReference>
<dbReference type="Pfam" id="PF13377">
    <property type="entry name" value="Peripla_BP_3"/>
    <property type="match status" value="1"/>
</dbReference>
<dbReference type="EMBL" id="JAEPES010000006">
    <property type="protein sequence ID" value="MBK4349036.1"/>
    <property type="molecule type" value="Genomic_DNA"/>
</dbReference>
<dbReference type="Gene3D" id="3.40.50.2300">
    <property type="match status" value="2"/>
</dbReference>
<dbReference type="SUPFAM" id="SSF47413">
    <property type="entry name" value="lambda repressor-like DNA-binding domains"/>
    <property type="match status" value="1"/>
</dbReference>
<dbReference type="PANTHER" id="PTHR30146:SF109">
    <property type="entry name" value="HTH-TYPE TRANSCRIPTIONAL REGULATOR GALS"/>
    <property type="match status" value="1"/>
</dbReference>
<keyword evidence="6" id="KW-1185">Reference proteome</keyword>
<evidence type="ECO:0000256" key="3">
    <source>
        <dbReference type="ARBA" id="ARBA00023163"/>
    </source>
</evidence>
<dbReference type="SUPFAM" id="SSF53822">
    <property type="entry name" value="Periplasmic binding protein-like I"/>
    <property type="match status" value="1"/>
</dbReference>
<evidence type="ECO:0000256" key="1">
    <source>
        <dbReference type="ARBA" id="ARBA00023015"/>
    </source>
</evidence>
<keyword evidence="2 5" id="KW-0238">DNA-binding</keyword>
<reference evidence="5" key="1">
    <citation type="submission" date="2021-01" db="EMBL/GenBank/DDBJ databases">
        <title>Lacisediminihabitans sp. nov. strain G11-30, isolated from Antarctic Soil.</title>
        <authorList>
            <person name="Li J."/>
        </authorList>
    </citation>
    <scope>NUCLEOTIDE SEQUENCE</scope>
    <source>
        <strain evidence="5">G11-30</strain>
    </source>
</reference>
<protein>
    <submittedName>
        <fullName evidence="5">LacI family DNA-binding transcriptional regulator</fullName>
    </submittedName>
</protein>
<feature type="domain" description="HTH lacI-type" evidence="4">
    <location>
        <begin position="1"/>
        <end position="53"/>
    </location>
</feature>
<dbReference type="CDD" id="cd06267">
    <property type="entry name" value="PBP1_LacI_sugar_binding-like"/>
    <property type="match status" value="1"/>
</dbReference>
<name>A0A934W4J5_9MICO</name>
<keyword evidence="3" id="KW-0804">Transcription</keyword>
<dbReference type="GO" id="GO:0000976">
    <property type="term" value="F:transcription cis-regulatory region binding"/>
    <property type="evidence" value="ECO:0007669"/>
    <property type="project" value="TreeGrafter"/>
</dbReference>
<proteinExistence type="predicted"/>
<dbReference type="PROSITE" id="PS50932">
    <property type="entry name" value="HTH_LACI_2"/>
    <property type="match status" value="1"/>
</dbReference>
<dbReference type="Pfam" id="PF00356">
    <property type="entry name" value="LacI"/>
    <property type="match status" value="1"/>
</dbReference>
<sequence length="332" mass="35710">MRDVARLAGVGTKTVSRVINAEPNVSAATLARVNDAIAHLNYEPDIHAGSLRRRGGVTRTIGLLVGSVANPFAGSIHRAVEDRAIERGFAVFASSLDEDPSRERNAVSAFIRRRVDGVILTRASSSQAYLLPEIERGLPMVFVDRPAAGIDTDSVLSDNVEGAALATRHLIDRGHQRIAFLGDRADIWTAGQRREGFLREIGQAGISTRETAIVENLEDETTASEAVLALLRREQPPTAIFSSQNLITIGAIRALRVLELQRRVALVGFDDLPMADLLEPGISVVSQNPSGIGDAAARQLFARLDGDRGPIRKIVVPTQFIARGSGEILPPA</sequence>
<dbReference type="PROSITE" id="PS00356">
    <property type="entry name" value="HTH_LACI_1"/>
    <property type="match status" value="1"/>
</dbReference>
<dbReference type="AlphaFoldDB" id="A0A934W4J5"/>
<dbReference type="InterPro" id="IPR000843">
    <property type="entry name" value="HTH_LacI"/>
</dbReference>
<gene>
    <name evidence="5" type="ORF">IV501_15505</name>
</gene>
<dbReference type="GO" id="GO:0003700">
    <property type="term" value="F:DNA-binding transcription factor activity"/>
    <property type="evidence" value="ECO:0007669"/>
    <property type="project" value="TreeGrafter"/>
</dbReference>
<dbReference type="Gene3D" id="1.10.260.40">
    <property type="entry name" value="lambda repressor-like DNA-binding domains"/>
    <property type="match status" value="1"/>
</dbReference>
<dbReference type="InterPro" id="IPR028082">
    <property type="entry name" value="Peripla_BP_I"/>
</dbReference>
<dbReference type="CDD" id="cd01392">
    <property type="entry name" value="HTH_LacI"/>
    <property type="match status" value="1"/>
</dbReference>
<dbReference type="PANTHER" id="PTHR30146">
    <property type="entry name" value="LACI-RELATED TRANSCRIPTIONAL REPRESSOR"/>
    <property type="match status" value="1"/>
</dbReference>
<evidence type="ECO:0000313" key="5">
    <source>
        <dbReference type="EMBL" id="MBK4349036.1"/>
    </source>
</evidence>
<dbReference type="SMART" id="SM00354">
    <property type="entry name" value="HTH_LACI"/>
    <property type="match status" value="1"/>
</dbReference>
<dbReference type="InterPro" id="IPR046335">
    <property type="entry name" value="LacI/GalR-like_sensor"/>
</dbReference>
<accession>A0A934W4J5</accession>
<keyword evidence="1" id="KW-0805">Transcription regulation</keyword>
<evidence type="ECO:0000256" key="2">
    <source>
        <dbReference type="ARBA" id="ARBA00023125"/>
    </source>
</evidence>
<evidence type="ECO:0000259" key="4">
    <source>
        <dbReference type="PROSITE" id="PS50932"/>
    </source>
</evidence>